<organism evidence="5 6">
    <name type="scientific">Okeanomitos corallinicola TIOX110</name>
    <dbReference type="NCBI Taxonomy" id="3133117"/>
    <lineage>
        <taxon>Bacteria</taxon>
        <taxon>Bacillati</taxon>
        <taxon>Cyanobacteriota</taxon>
        <taxon>Cyanophyceae</taxon>
        <taxon>Nostocales</taxon>
        <taxon>Aphanizomenonaceae</taxon>
        <taxon>Okeanomitos</taxon>
    </lineage>
</organism>
<dbReference type="InterPro" id="IPR036318">
    <property type="entry name" value="FAD-bd_PCMH-like_sf"/>
</dbReference>
<evidence type="ECO:0000313" key="5">
    <source>
        <dbReference type="EMBL" id="WZB89866.1"/>
    </source>
</evidence>
<proteinExistence type="predicted"/>
<dbReference type="InterPro" id="IPR051312">
    <property type="entry name" value="Diverse_Substr_Oxidored"/>
</dbReference>
<dbReference type="Gene3D" id="3.30.43.10">
    <property type="entry name" value="Uridine Diphospho-n-acetylenolpyruvylglucosamine Reductase, domain 2"/>
    <property type="match status" value="1"/>
</dbReference>
<evidence type="ECO:0000256" key="2">
    <source>
        <dbReference type="ARBA" id="ARBA00022827"/>
    </source>
</evidence>
<dbReference type="SUPFAM" id="SSF55447">
    <property type="entry name" value="CO dehydrogenase flavoprotein C-terminal domain-like"/>
    <property type="match status" value="1"/>
</dbReference>
<gene>
    <name evidence="5" type="ORF">WJM97_09295</name>
</gene>
<dbReference type="Proteomes" id="UP001483337">
    <property type="component" value="Chromosome"/>
</dbReference>
<sequence length="286" mass="30434">MLPVEFDYAAPDSLEAAVKFLKEKSGAVVLAGSHSLIAEMKQGHLAPSLLVDLHKITELKGINYVDKILKINALTTYGQVVASSEIQTNYPALVEAAKSIGDPQIRNQQAIGDVFAYRDLACDFTAVALVLEATFSTLNADGSHTVAAEQFIDQAFGNNWQTQEIVTSVNLPAYVAGTGSAYQAFKHPATGYTLCGVAALVTVTNGTVSKCRVAVTGATPHAIRLTQVETALEGKTATAENIAAAAKLAGNSVDSILGDRYASEEYRRHLMEVMSKRTLSQAVNSR</sequence>
<feature type="domain" description="FAD-binding PCMH-type" evidence="4">
    <location>
        <begin position="1"/>
        <end position="176"/>
    </location>
</feature>
<dbReference type="PROSITE" id="PS51387">
    <property type="entry name" value="FAD_PCMH"/>
    <property type="match status" value="1"/>
</dbReference>
<evidence type="ECO:0000313" key="6">
    <source>
        <dbReference type="Proteomes" id="UP001483337"/>
    </source>
</evidence>
<dbReference type="SUPFAM" id="SSF56176">
    <property type="entry name" value="FAD-binding/transporter-associated domain-like"/>
    <property type="match status" value="1"/>
</dbReference>
<dbReference type="Gene3D" id="3.30.390.50">
    <property type="entry name" value="CO dehydrogenase flavoprotein, C-terminal domain"/>
    <property type="match status" value="1"/>
</dbReference>
<name>A0ABZ2UXY5_9CYAN</name>
<keyword evidence="3" id="KW-0560">Oxidoreductase</keyword>
<dbReference type="PANTHER" id="PTHR42659">
    <property type="entry name" value="XANTHINE DEHYDROGENASE SUBUNIT C-RELATED"/>
    <property type="match status" value="1"/>
</dbReference>
<reference evidence="5 6" key="1">
    <citation type="submission" date="2024-04" db="EMBL/GenBank/DDBJ databases">
        <title>Okeanomitos corallinicola gen. &amp; sp. nov. (Nostocales, Cyanobacteria), a new toxic marine heterocyst-forming cyanobacterium from a coral reef.</title>
        <authorList>
            <person name="Li H."/>
            <person name="Li R."/>
            <person name="Kang J."/>
            <person name="Hii K.S."/>
            <person name="Mohamed H.F."/>
            <person name="Xu X."/>
            <person name="Luo Z."/>
        </authorList>
    </citation>
    <scope>NUCLEOTIDE SEQUENCE [LARGE SCALE GENOMIC DNA]</scope>
    <source>
        <strain evidence="5 6">TIOX110</strain>
    </source>
</reference>
<protein>
    <submittedName>
        <fullName evidence="5">FAD binding domain-containing protein</fullName>
    </submittedName>
</protein>
<dbReference type="PANTHER" id="PTHR42659:SF2">
    <property type="entry name" value="XANTHINE DEHYDROGENASE SUBUNIT C-RELATED"/>
    <property type="match status" value="1"/>
</dbReference>
<dbReference type="InterPro" id="IPR002346">
    <property type="entry name" value="Mopterin_DH_FAD-bd"/>
</dbReference>
<dbReference type="Pfam" id="PF03450">
    <property type="entry name" value="CO_deh_flav_C"/>
    <property type="match status" value="1"/>
</dbReference>
<keyword evidence="2" id="KW-0274">FAD</keyword>
<dbReference type="EMBL" id="CP150886">
    <property type="protein sequence ID" value="WZB89866.1"/>
    <property type="molecule type" value="Genomic_DNA"/>
</dbReference>
<dbReference type="InterPro" id="IPR016166">
    <property type="entry name" value="FAD-bd_PCMH"/>
</dbReference>
<dbReference type="InterPro" id="IPR005107">
    <property type="entry name" value="CO_DH_flav_C"/>
</dbReference>
<evidence type="ECO:0000259" key="4">
    <source>
        <dbReference type="PROSITE" id="PS51387"/>
    </source>
</evidence>
<dbReference type="RefSeq" id="WP_353932761.1">
    <property type="nucleotide sequence ID" value="NZ_CP150886.1"/>
</dbReference>
<dbReference type="Pfam" id="PF00941">
    <property type="entry name" value="FAD_binding_5"/>
    <property type="match status" value="1"/>
</dbReference>
<evidence type="ECO:0000256" key="3">
    <source>
        <dbReference type="ARBA" id="ARBA00023002"/>
    </source>
</evidence>
<dbReference type="SMART" id="SM01092">
    <property type="entry name" value="CO_deh_flav_C"/>
    <property type="match status" value="1"/>
</dbReference>
<keyword evidence="1" id="KW-0285">Flavoprotein</keyword>
<accession>A0ABZ2UXY5</accession>
<dbReference type="InterPro" id="IPR016167">
    <property type="entry name" value="FAD-bd_PCMH_sub1"/>
</dbReference>
<dbReference type="Gene3D" id="3.30.465.10">
    <property type="match status" value="1"/>
</dbReference>
<dbReference type="InterPro" id="IPR016169">
    <property type="entry name" value="FAD-bd_PCMH_sub2"/>
</dbReference>
<evidence type="ECO:0000256" key="1">
    <source>
        <dbReference type="ARBA" id="ARBA00022630"/>
    </source>
</evidence>
<dbReference type="InterPro" id="IPR036683">
    <property type="entry name" value="CO_DH_flav_C_dom_sf"/>
</dbReference>
<keyword evidence="6" id="KW-1185">Reference proteome</keyword>